<organism evidence="2 3">
    <name type="scientific">Alkalicoccus urumqiensis</name>
    <name type="common">Bacillus urumqiensis</name>
    <dbReference type="NCBI Taxonomy" id="1548213"/>
    <lineage>
        <taxon>Bacteria</taxon>
        <taxon>Bacillati</taxon>
        <taxon>Bacillota</taxon>
        <taxon>Bacilli</taxon>
        <taxon>Bacillales</taxon>
        <taxon>Bacillaceae</taxon>
        <taxon>Alkalicoccus</taxon>
    </lineage>
</organism>
<keyword evidence="1" id="KW-1133">Transmembrane helix</keyword>
<name>A0A2P6MGG3_ALKUR</name>
<gene>
    <name evidence="2" type="ORF">C6I21_09380</name>
</gene>
<keyword evidence="1" id="KW-0812">Transmembrane</keyword>
<dbReference type="OrthoDB" id="2696663at2"/>
<dbReference type="RefSeq" id="WP_105959203.1">
    <property type="nucleotide sequence ID" value="NZ_PVNS01000008.1"/>
</dbReference>
<keyword evidence="3" id="KW-1185">Reference proteome</keyword>
<evidence type="ECO:0000313" key="3">
    <source>
        <dbReference type="Proteomes" id="UP000243650"/>
    </source>
</evidence>
<accession>A0A2P6MGG3</accession>
<dbReference type="EMBL" id="PVNS01000008">
    <property type="protein sequence ID" value="PRO65364.1"/>
    <property type="molecule type" value="Genomic_DNA"/>
</dbReference>
<reference evidence="2 3" key="1">
    <citation type="submission" date="2018-03" db="EMBL/GenBank/DDBJ databases">
        <title>Bacillus urumqiensis sp. nov., a moderately haloalkaliphilic bacterium isolated from a salt lake.</title>
        <authorList>
            <person name="Zhao B."/>
            <person name="Liao Z."/>
        </authorList>
    </citation>
    <scope>NUCLEOTIDE SEQUENCE [LARGE SCALE GENOMIC DNA]</scope>
    <source>
        <strain evidence="2 3">BZ-SZ-XJ18</strain>
    </source>
</reference>
<keyword evidence="1" id="KW-0472">Membrane</keyword>
<protein>
    <submittedName>
        <fullName evidence="2">Uncharacterized protein</fullName>
    </submittedName>
</protein>
<proteinExistence type="predicted"/>
<evidence type="ECO:0000313" key="2">
    <source>
        <dbReference type="EMBL" id="PRO65364.1"/>
    </source>
</evidence>
<evidence type="ECO:0000256" key="1">
    <source>
        <dbReference type="SAM" id="Phobius"/>
    </source>
</evidence>
<sequence length="60" mass="7143">MWILILFWVLAAAAVWATFKYRKPILLTVPFFAMFLFVIVQMAMVPLPFMDTVRFVFNLR</sequence>
<comment type="caution">
    <text evidence="2">The sequence shown here is derived from an EMBL/GenBank/DDBJ whole genome shotgun (WGS) entry which is preliminary data.</text>
</comment>
<dbReference type="Proteomes" id="UP000243650">
    <property type="component" value="Unassembled WGS sequence"/>
</dbReference>
<dbReference type="AlphaFoldDB" id="A0A2P6MGG3"/>
<feature type="transmembrane region" description="Helical" evidence="1">
    <location>
        <begin position="27"/>
        <end position="50"/>
    </location>
</feature>